<feature type="domain" description="UspA" evidence="2">
    <location>
        <begin position="4"/>
        <end position="54"/>
    </location>
</feature>
<dbReference type="PANTHER" id="PTHR46268">
    <property type="entry name" value="STRESS RESPONSE PROTEIN NHAX"/>
    <property type="match status" value="1"/>
</dbReference>
<dbReference type="InterPro" id="IPR014729">
    <property type="entry name" value="Rossmann-like_a/b/a_fold"/>
</dbReference>
<dbReference type="Proteomes" id="UP000600365">
    <property type="component" value="Unassembled WGS sequence"/>
</dbReference>
<evidence type="ECO:0000313" key="4">
    <source>
        <dbReference type="Proteomes" id="UP000600365"/>
    </source>
</evidence>
<protein>
    <submittedName>
        <fullName evidence="3">Universal stress protein</fullName>
    </submittedName>
</protein>
<dbReference type="Gene3D" id="3.40.50.620">
    <property type="entry name" value="HUPs"/>
    <property type="match status" value="2"/>
</dbReference>
<sequence>MTAHHVVVGVDGSLVATRALDRATAEAKRRGAALHMVYAVPDRDEAGPVLAAAVSRVRDRRPDLPVMASAFEGRAVDALLRAGRGADLTVVGTRGLGGITGRLLGSVSLRLAAHTRSPLLVVRGDHLSRECGKVLLGVENDADAAAYAFAEAERRSVSLNVLHARTNRHLTPELPALVSATSPGQVEAVRLARSEEAVPRFTVAELRERYPHVGVDTRTVRTGPAHALLQATRDADVVVIAAHRRPGRLRPWPGSVTRTLLHHSHCPVVVVPVAVGDGPSS</sequence>
<evidence type="ECO:0000313" key="3">
    <source>
        <dbReference type="EMBL" id="GGN48462.1"/>
    </source>
</evidence>
<comment type="caution">
    <text evidence="3">The sequence shown here is derived from an EMBL/GenBank/DDBJ whole genome shotgun (WGS) entry which is preliminary data.</text>
</comment>
<evidence type="ECO:0000256" key="1">
    <source>
        <dbReference type="ARBA" id="ARBA00008791"/>
    </source>
</evidence>
<name>A0A918CYC6_9ACTN</name>
<comment type="similarity">
    <text evidence="1">Belongs to the universal stress protein A family.</text>
</comment>
<gene>
    <name evidence="3" type="ORF">GCM10011579_001130</name>
</gene>
<keyword evidence="4" id="KW-1185">Reference proteome</keyword>
<dbReference type="SUPFAM" id="SSF52402">
    <property type="entry name" value="Adenine nucleotide alpha hydrolases-like"/>
    <property type="match status" value="2"/>
</dbReference>
<dbReference type="AlphaFoldDB" id="A0A918CYC6"/>
<dbReference type="RefSeq" id="WP_189183804.1">
    <property type="nucleotide sequence ID" value="NZ_BMMM01000001.1"/>
</dbReference>
<organism evidence="3 4">
    <name type="scientific">Streptomyces albiflavescens</name>
    <dbReference type="NCBI Taxonomy" id="1623582"/>
    <lineage>
        <taxon>Bacteria</taxon>
        <taxon>Bacillati</taxon>
        <taxon>Actinomycetota</taxon>
        <taxon>Actinomycetes</taxon>
        <taxon>Kitasatosporales</taxon>
        <taxon>Streptomycetaceae</taxon>
        <taxon>Streptomyces</taxon>
    </lineage>
</organism>
<evidence type="ECO:0000259" key="2">
    <source>
        <dbReference type="Pfam" id="PF00582"/>
    </source>
</evidence>
<reference evidence="3 4" key="1">
    <citation type="journal article" date="2014" name="Int. J. Syst. Evol. Microbiol.">
        <title>Complete genome sequence of Corynebacterium casei LMG S-19264T (=DSM 44701T), isolated from a smear-ripened cheese.</title>
        <authorList>
            <consortium name="US DOE Joint Genome Institute (JGI-PGF)"/>
            <person name="Walter F."/>
            <person name="Albersmeier A."/>
            <person name="Kalinowski J."/>
            <person name="Ruckert C."/>
        </authorList>
    </citation>
    <scope>NUCLEOTIDE SEQUENCE [LARGE SCALE GENOMIC DNA]</scope>
    <source>
        <strain evidence="3 4">CGMCC 4.7111</strain>
    </source>
</reference>
<dbReference type="InterPro" id="IPR006016">
    <property type="entry name" value="UspA"/>
</dbReference>
<dbReference type="PRINTS" id="PR01438">
    <property type="entry name" value="UNVRSLSTRESS"/>
</dbReference>
<dbReference type="EMBL" id="BMMM01000001">
    <property type="protein sequence ID" value="GGN48462.1"/>
    <property type="molecule type" value="Genomic_DNA"/>
</dbReference>
<accession>A0A918CYC6</accession>
<feature type="domain" description="UspA" evidence="2">
    <location>
        <begin position="74"/>
        <end position="123"/>
    </location>
</feature>
<proteinExistence type="inferred from homology"/>
<dbReference type="PANTHER" id="PTHR46268:SF6">
    <property type="entry name" value="UNIVERSAL STRESS PROTEIN UP12"/>
    <property type="match status" value="1"/>
</dbReference>
<feature type="domain" description="UspA" evidence="2">
    <location>
        <begin position="134"/>
        <end position="272"/>
    </location>
</feature>
<dbReference type="Pfam" id="PF00582">
    <property type="entry name" value="Usp"/>
    <property type="match status" value="3"/>
</dbReference>
<dbReference type="InterPro" id="IPR006015">
    <property type="entry name" value="Universal_stress_UspA"/>
</dbReference>